<evidence type="ECO:0000256" key="3">
    <source>
        <dbReference type="SAM" id="SignalP"/>
    </source>
</evidence>
<dbReference type="GO" id="GO:0006508">
    <property type="term" value="P:proteolysis"/>
    <property type="evidence" value="ECO:0007669"/>
    <property type="project" value="InterPro"/>
</dbReference>
<dbReference type="PANTHER" id="PTHR30023">
    <property type="entry name" value="D-ALANYL-D-ALANINE CARBOXYPEPTIDASE"/>
    <property type="match status" value="1"/>
</dbReference>
<evidence type="ECO:0000313" key="5">
    <source>
        <dbReference type="Proteomes" id="UP000823771"/>
    </source>
</evidence>
<accession>A0A9D9ITX6</accession>
<keyword evidence="3" id="KW-0732">Signal</keyword>
<dbReference type="AlphaFoldDB" id="A0A9D9ITX6"/>
<dbReference type="EC" id="3.4.16.4" evidence="4"/>
<protein>
    <submittedName>
        <fullName evidence="4">D-alanyl-D-alanine carboxypeptidase/D-alanyl-D-alanine-endopeptidase</fullName>
        <ecNumber evidence="4">3.4.16.4</ecNumber>
    </submittedName>
</protein>
<sequence length="509" mass="54849">MNLITPHYLCILIASASISAAGSREMHASGRDGNPQTQAQEYLMNTESQEWFSGATAAVLAVKVSGDTVACLNSQKMLIPASTMKSITTGLAMHALGPDYRFETRIGYSGEISSGTLHGDLYIMGGGDPTLGSGNRIAETAEKTFARWKAMLDKAGISRIEGRIIGDGRFFDDAAEIDSWQWNDIGTYYGTGVSGLSFYENRQNITFTPSDTPGKPMEASVGYPQTPWMEYRFSCTTGKPGTGNTLYLFTSPFAPVGEMRGTLAIDRGPRTEQVSNKFPAYTCAWHFMEYLSGAGIRCTGGAADLGHVFGVPAGEAVPQDSLTVLGSTFSPELSAIVSETNHESNNMYAETIFKTLGREYCGEGSYGAAHVAFSSLLKEIGAETSGCRAEDGSGLSRMNSISPEFMCSFLTAMMDSPSFGLYAESLPQPGGPGTLLYVMRRYPSDVKARIRMKSGSMTGVQCYCGYVIPSEGSREETIVFSVMVNGYYGKPACLRSFLDRLVYLVAQAN</sequence>
<comment type="caution">
    <text evidence="4">The sequence shown here is derived from an EMBL/GenBank/DDBJ whole genome shotgun (WGS) entry which is preliminary data.</text>
</comment>
<dbReference type="PRINTS" id="PR00922">
    <property type="entry name" value="DADACBPTASE3"/>
</dbReference>
<organism evidence="4 5">
    <name type="scientific">Candidatus Cryptobacteroides excrementipullorum</name>
    <dbReference type="NCBI Taxonomy" id="2840761"/>
    <lineage>
        <taxon>Bacteria</taxon>
        <taxon>Pseudomonadati</taxon>
        <taxon>Bacteroidota</taxon>
        <taxon>Bacteroidia</taxon>
        <taxon>Bacteroidales</taxon>
        <taxon>Candidatus Cryptobacteroides</taxon>
    </lineage>
</organism>
<reference evidence="4" key="1">
    <citation type="submission" date="2020-10" db="EMBL/GenBank/DDBJ databases">
        <authorList>
            <person name="Gilroy R."/>
        </authorList>
    </citation>
    <scope>NUCLEOTIDE SEQUENCE</scope>
    <source>
        <strain evidence="4">2478</strain>
    </source>
</reference>
<dbReference type="Gene3D" id="3.40.710.10">
    <property type="entry name" value="DD-peptidase/beta-lactamase superfamily"/>
    <property type="match status" value="1"/>
</dbReference>
<dbReference type="PANTHER" id="PTHR30023:SF0">
    <property type="entry name" value="PENICILLIN-SENSITIVE CARBOXYPEPTIDASE A"/>
    <property type="match status" value="1"/>
</dbReference>
<dbReference type="InterPro" id="IPR012338">
    <property type="entry name" value="Beta-lactam/transpept-like"/>
</dbReference>
<gene>
    <name evidence="4" type="primary">dacB</name>
    <name evidence="4" type="ORF">IAB80_05485</name>
</gene>
<dbReference type="SUPFAM" id="SSF56601">
    <property type="entry name" value="beta-lactamase/transpeptidase-like"/>
    <property type="match status" value="1"/>
</dbReference>
<proteinExistence type="inferred from homology"/>
<dbReference type="GO" id="GO:0000270">
    <property type="term" value="P:peptidoglycan metabolic process"/>
    <property type="evidence" value="ECO:0007669"/>
    <property type="project" value="TreeGrafter"/>
</dbReference>
<keyword evidence="2 4" id="KW-0378">Hydrolase</keyword>
<keyword evidence="4" id="KW-0121">Carboxypeptidase</keyword>
<comment type="similarity">
    <text evidence="1">Belongs to the peptidase S13 family.</text>
</comment>
<name>A0A9D9ITX6_9BACT</name>
<feature type="signal peptide" evidence="3">
    <location>
        <begin position="1"/>
        <end position="20"/>
    </location>
</feature>
<dbReference type="Pfam" id="PF02113">
    <property type="entry name" value="Peptidase_S13"/>
    <property type="match status" value="1"/>
</dbReference>
<reference evidence="4" key="2">
    <citation type="journal article" date="2021" name="PeerJ">
        <title>Extensive microbial diversity within the chicken gut microbiome revealed by metagenomics and culture.</title>
        <authorList>
            <person name="Gilroy R."/>
            <person name="Ravi A."/>
            <person name="Getino M."/>
            <person name="Pursley I."/>
            <person name="Horton D.L."/>
            <person name="Alikhan N.F."/>
            <person name="Baker D."/>
            <person name="Gharbi K."/>
            <person name="Hall N."/>
            <person name="Watson M."/>
            <person name="Adriaenssens E.M."/>
            <person name="Foster-Nyarko E."/>
            <person name="Jarju S."/>
            <person name="Secka A."/>
            <person name="Antonio M."/>
            <person name="Oren A."/>
            <person name="Chaudhuri R.R."/>
            <person name="La Ragione R."/>
            <person name="Hildebrand F."/>
            <person name="Pallen M.J."/>
        </authorList>
    </citation>
    <scope>NUCLEOTIDE SEQUENCE</scope>
    <source>
        <strain evidence="4">2478</strain>
    </source>
</reference>
<dbReference type="InterPro" id="IPR000667">
    <property type="entry name" value="Peptidase_S13"/>
</dbReference>
<dbReference type="Proteomes" id="UP000823771">
    <property type="component" value="Unassembled WGS sequence"/>
</dbReference>
<evidence type="ECO:0000256" key="1">
    <source>
        <dbReference type="ARBA" id="ARBA00006096"/>
    </source>
</evidence>
<keyword evidence="4" id="KW-0645">Protease</keyword>
<dbReference type="EMBL" id="JADILZ010000045">
    <property type="protein sequence ID" value="MBO8478320.1"/>
    <property type="molecule type" value="Genomic_DNA"/>
</dbReference>
<evidence type="ECO:0000313" key="4">
    <source>
        <dbReference type="EMBL" id="MBO8478320.1"/>
    </source>
</evidence>
<feature type="chain" id="PRO_5038974325" evidence="3">
    <location>
        <begin position="21"/>
        <end position="509"/>
    </location>
</feature>
<dbReference type="Gene3D" id="3.50.80.20">
    <property type="entry name" value="D-Ala-D-Ala carboxypeptidase C, peptidase S13"/>
    <property type="match status" value="1"/>
</dbReference>
<dbReference type="GO" id="GO:0009002">
    <property type="term" value="F:serine-type D-Ala-D-Ala carboxypeptidase activity"/>
    <property type="evidence" value="ECO:0007669"/>
    <property type="project" value="UniProtKB-EC"/>
</dbReference>
<dbReference type="NCBIfam" id="TIGR00666">
    <property type="entry name" value="PBP4"/>
    <property type="match status" value="1"/>
</dbReference>
<evidence type="ECO:0000256" key="2">
    <source>
        <dbReference type="ARBA" id="ARBA00022801"/>
    </source>
</evidence>